<dbReference type="AlphaFoldDB" id="A0A9P6EVV5"/>
<gene>
    <name evidence="1" type="ORF">BGW38_010297</name>
</gene>
<dbReference type="OrthoDB" id="5920460at2759"/>
<comment type="caution">
    <text evidence="1">The sequence shown here is derived from an EMBL/GenBank/DDBJ whole genome shotgun (WGS) entry which is preliminary data.</text>
</comment>
<feature type="non-terminal residue" evidence="1">
    <location>
        <position position="104"/>
    </location>
</feature>
<proteinExistence type="predicted"/>
<protein>
    <submittedName>
        <fullName evidence="1">Uncharacterized protein</fullName>
    </submittedName>
</protein>
<dbReference type="EMBL" id="JAABOA010008194">
    <property type="protein sequence ID" value="KAF9536122.1"/>
    <property type="molecule type" value="Genomic_DNA"/>
</dbReference>
<sequence>MGLEEISEEEALEEERNGNITSIYLLQAVPSAFSAYPTTEVSTFNARAVQEWEADGNPLAPKLVVNQDYGFCLEAPRCRDTLSDTPTMLLPGLEERSIYVGDCN</sequence>
<reference evidence="1" key="1">
    <citation type="journal article" date="2020" name="Fungal Divers.">
        <title>Resolving the Mortierellaceae phylogeny through synthesis of multi-gene phylogenetics and phylogenomics.</title>
        <authorList>
            <person name="Vandepol N."/>
            <person name="Liber J."/>
            <person name="Desiro A."/>
            <person name="Na H."/>
            <person name="Kennedy M."/>
            <person name="Barry K."/>
            <person name="Grigoriev I.V."/>
            <person name="Miller A.N."/>
            <person name="O'Donnell K."/>
            <person name="Stajich J.E."/>
            <person name="Bonito G."/>
        </authorList>
    </citation>
    <scope>NUCLEOTIDE SEQUENCE</scope>
    <source>
        <strain evidence="1">KOD1015</strain>
    </source>
</reference>
<evidence type="ECO:0000313" key="2">
    <source>
        <dbReference type="Proteomes" id="UP000780801"/>
    </source>
</evidence>
<keyword evidence="2" id="KW-1185">Reference proteome</keyword>
<accession>A0A9P6EVV5</accession>
<organism evidence="1 2">
    <name type="scientific">Lunasporangiospora selenospora</name>
    <dbReference type="NCBI Taxonomy" id="979761"/>
    <lineage>
        <taxon>Eukaryota</taxon>
        <taxon>Fungi</taxon>
        <taxon>Fungi incertae sedis</taxon>
        <taxon>Mucoromycota</taxon>
        <taxon>Mortierellomycotina</taxon>
        <taxon>Mortierellomycetes</taxon>
        <taxon>Mortierellales</taxon>
        <taxon>Mortierellaceae</taxon>
        <taxon>Lunasporangiospora</taxon>
    </lineage>
</organism>
<dbReference type="Proteomes" id="UP000780801">
    <property type="component" value="Unassembled WGS sequence"/>
</dbReference>
<name>A0A9P6EVV5_9FUNG</name>
<evidence type="ECO:0000313" key="1">
    <source>
        <dbReference type="EMBL" id="KAF9536122.1"/>
    </source>
</evidence>